<evidence type="ECO:0000313" key="3">
    <source>
        <dbReference type="RefSeq" id="XP_028044222.1"/>
    </source>
</evidence>
<dbReference type="SUPFAM" id="SSF52096">
    <property type="entry name" value="ClpP/crotonase"/>
    <property type="match status" value="1"/>
</dbReference>
<dbReference type="RefSeq" id="XP_028044222.1">
    <property type="nucleotide sequence ID" value="XM_028188421.1"/>
</dbReference>
<feature type="compositionally biased region" description="Basic residues" evidence="1">
    <location>
        <begin position="444"/>
        <end position="454"/>
    </location>
</feature>
<accession>A0A6J2KTC9</accession>
<dbReference type="KEGG" id="bman:114253513"/>
<gene>
    <name evidence="3" type="primary">LOC114253513</name>
</gene>
<sequence>MDVVENSVCSTVEDNEKIKNTNTDREEIVQTSGGSNVCQKTNGVAETDESAVDCSVPAEVLEIAVINPDIEVQCENNQDEVIPDPGNSESVVNDTSASDIIPCECDPAPVVAAAIPTDTDSNENNVEKSLSEVLDQEVESTVELESVVDIGSDRVAFETEILVEENVNDSNESKIDEIVKLRQGTPDLLNELDQNIEFSEALRSTDITGNGVNNNTTPVEEVYNKKELLDILKGNDAEECKPVITRISVDKLTETEKALQQLSRLKKQKKTKSNVKVSIRCKSERKEIVAKKEPEVKKEYSIVKALVKDWDDEEPPEGEQLNQIIKENQSLDVEPQDIVVIEEEETKQNQTVLRTSVDSAEETTNLNPSKSGDENSAQPQRRLSRIIKKKVIFDPDNPDTFTKVKSLSKNKELSADKDQIVVKKPKMDIVYSRPKSKSPVSKMQWKKPSSKNSKQCKRLSEVDKLLMDEGAVNMIYQLTPEAPKGKKNMKTKAEFIKKIQSTTPDSKEMKFRERKKELKGEVGEAKKILGGKYRSSIGSSVKSPSMNEDFEAHSADDSIIYRRHSSSSYSSSCMSPRRLSDVEGSVIQVTTSHSMLQHTETEMQPNNDAESKNSVSEPFLEDQNVIPKQINKDDCLSIKEKLNTKLSLALNKRKREIVKTEKPSKQRKTIKSQEKVINREIVHSFKYVSVQIDQRFGEICILDSGTNFNIEVIKEIEKALLFLDSREDISVTLLLSTSGQMCLNLDLNLLLTKSLDDRTNDAHEIAETIRSLLCTILNHTKLLCTAVERGCTGLGFTLVALSDITFASEFATFALSTLTSEKNAEYSLTPGIAILSYLLPQPLLNNIVLFGRQLSATAAVQSGLISHCLWPASFIEQLRVVIKDIAAQPAQDVLLKKQLLTLKKTESMDSIKSSLEKEKDMFVKYWTTVERNDESH</sequence>
<dbReference type="Proteomes" id="UP000504629">
    <property type="component" value="Unplaced"/>
</dbReference>
<dbReference type="InterPro" id="IPR001753">
    <property type="entry name" value="Enoyl-CoA_hydra/iso"/>
</dbReference>
<reference evidence="3" key="1">
    <citation type="submission" date="2025-08" db="UniProtKB">
        <authorList>
            <consortium name="RefSeq"/>
        </authorList>
    </citation>
    <scope>IDENTIFICATION</scope>
    <source>
        <tissue evidence="3">Silk gland</tissue>
    </source>
</reference>
<proteinExistence type="predicted"/>
<dbReference type="PANTHER" id="PTHR43684:SF11">
    <property type="entry name" value="CHROMO DOMAIN-CONTAINING PROTEIN"/>
    <property type="match status" value="1"/>
</dbReference>
<dbReference type="CTD" id="116874"/>
<dbReference type="Gene3D" id="3.90.226.10">
    <property type="entry name" value="2-enoyl-CoA Hydratase, Chain A, domain 1"/>
    <property type="match status" value="1"/>
</dbReference>
<dbReference type="AlphaFoldDB" id="A0A6J2KTC9"/>
<name>A0A6J2KTC9_BOMMA</name>
<keyword evidence="2" id="KW-1185">Reference proteome</keyword>
<dbReference type="GeneID" id="114253513"/>
<evidence type="ECO:0000256" key="1">
    <source>
        <dbReference type="SAM" id="MobiDB-lite"/>
    </source>
</evidence>
<feature type="region of interest" description="Disordered" evidence="1">
    <location>
        <begin position="349"/>
        <end position="381"/>
    </location>
</feature>
<dbReference type="OrthoDB" id="6357915at2759"/>
<dbReference type="InterPro" id="IPR051053">
    <property type="entry name" value="ECH/Chromodomain_protein"/>
</dbReference>
<protein>
    <submittedName>
        <fullName evidence="3">Uncharacterized protein LOC114253513</fullName>
    </submittedName>
</protein>
<dbReference type="InterPro" id="IPR029045">
    <property type="entry name" value="ClpP/crotonase-like_dom_sf"/>
</dbReference>
<dbReference type="PANTHER" id="PTHR43684">
    <property type="match status" value="1"/>
</dbReference>
<evidence type="ECO:0000313" key="2">
    <source>
        <dbReference type="Proteomes" id="UP000504629"/>
    </source>
</evidence>
<feature type="region of interest" description="Disordered" evidence="1">
    <location>
        <begin position="432"/>
        <end position="454"/>
    </location>
</feature>
<organism evidence="2 3">
    <name type="scientific">Bombyx mandarina</name>
    <name type="common">Wild silk moth</name>
    <name type="synonym">Wild silkworm</name>
    <dbReference type="NCBI Taxonomy" id="7092"/>
    <lineage>
        <taxon>Eukaryota</taxon>
        <taxon>Metazoa</taxon>
        <taxon>Ecdysozoa</taxon>
        <taxon>Arthropoda</taxon>
        <taxon>Hexapoda</taxon>
        <taxon>Insecta</taxon>
        <taxon>Pterygota</taxon>
        <taxon>Neoptera</taxon>
        <taxon>Endopterygota</taxon>
        <taxon>Lepidoptera</taxon>
        <taxon>Glossata</taxon>
        <taxon>Ditrysia</taxon>
        <taxon>Bombycoidea</taxon>
        <taxon>Bombycidae</taxon>
        <taxon>Bombycinae</taxon>
        <taxon>Bombyx</taxon>
    </lineage>
</organism>
<dbReference type="Pfam" id="PF00378">
    <property type="entry name" value="ECH_1"/>
    <property type="match status" value="1"/>
</dbReference>